<evidence type="ECO:0000256" key="2">
    <source>
        <dbReference type="SAM" id="MobiDB-lite"/>
    </source>
</evidence>
<evidence type="ECO:0000313" key="4">
    <source>
        <dbReference type="Proteomes" id="UP000245119"/>
    </source>
</evidence>
<keyword evidence="4" id="KW-1185">Reference proteome</keyword>
<feature type="coiled-coil region" evidence="1">
    <location>
        <begin position="103"/>
        <end position="130"/>
    </location>
</feature>
<reference evidence="3 4" key="1">
    <citation type="submission" date="2018-04" db="EMBL/GenBank/DDBJ databases">
        <title>The genome of golden apple snail Pomacea canaliculata provides insight into stress tolerance and invasive adaptation.</title>
        <authorList>
            <person name="Liu C."/>
            <person name="Liu B."/>
            <person name="Ren Y."/>
            <person name="Zhang Y."/>
            <person name="Wang H."/>
            <person name="Li S."/>
            <person name="Jiang F."/>
            <person name="Yin L."/>
            <person name="Zhang G."/>
            <person name="Qian W."/>
            <person name="Fan W."/>
        </authorList>
    </citation>
    <scope>NUCLEOTIDE SEQUENCE [LARGE SCALE GENOMIC DNA]</scope>
    <source>
        <strain evidence="3">SZHN2017</strain>
        <tissue evidence="3">Muscle</tissue>
    </source>
</reference>
<feature type="region of interest" description="Disordered" evidence="2">
    <location>
        <begin position="150"/>
        <end position="177"/>
    </location>
</feature>
<organism evidence="3 4">
    <name type="scientific">Pomacea canaliculata</name>
    <name type="common">Golden apple snail</name>
    <dbReference type="NCBI Taxonomy" id="400727"/>
    <lineage>
        <taxon>Eukaryota</taxon>
        <taxon>Metazoa</taxon>
        <taxon>Spiralia</taxon>
        <taxon>Lophotrochozoa</taxon>
        <taxon>Mollusca</taxon>
        <taxon>Gastropoda</taxon>
        <taxon>Caenogastropoda</taxon>
        <taxon>Architaenioglossa</taxon>
        <taxon>Ampullarioidea</taxon>
        <taxon>Ampullariidae</taxon>
        <taxon>Pomacea</taxon>
    </lineage>
</organism>
<sequence>MDLRRHRGERVEPENTGDAVLIRSGSAAQEIVSFEDTSTEIVVVFTLTADPNNWREVQRHPQSEDSTSTKLTSATAMELGMFDTHREARFESMRKEWRSARVLRRHEDLRKQCEREVRGYDNAKRVLEVESRRAQRRYQERLKDLHHHCPSRSIQQDTGGVRTLATPSGPVSSREMKGNTCWCQGPLPESSTAEDPPKVAGHRFLFRVLRRNGKLVYIRDEMEALGTHSFKNCGDSTRRFAFQHDP</sequence>
<name>A0A2T7NQA3_POMCA</name>
<dbReference type="EMBL" id="PZQS01000010">
    <property type="protein sequence ID" value="PVD23354.1"/>
    <property type="molecule type" value="Genomic_DNA"/>
</dbReference>
<evidence type="ECO:0000313" key="3">
    <source>
        <dbReference type="EMBL" id="PVD23354.1"/>
    </source>
</evidence>
<dbReference type="OrthoDB" id="6149885at2759"/>
<comment type="caution">
    <text evidence="3">The sequence shown here is derived from an EMBL/GenBank/DDBJ whole genome shotgun (WGS) entry which is preliminary data.</text>
</comment>
<dbReference type="AlphaFoldDB" id="A0A2T7NQA3"/>
<accession>A0A2T7NQA3</accession>
<keyword evidence="1" id="KW-0175">Coiled coil</keyword>
<evidence type="ECO:0000256" key="1">
    <source>
        <dbReference type="SAM" id="Coils"/>
    </source>
</evidence>
<protein>
    <submittedName>
        <fullName evidence="3">Uncharacterized protein</fullName>
    </submittedName>
</protein>
<proteinExistence type="predicted"/>
<dbReference type="Proteomes" id="UP000245119">
    <property type="component" value="Linkage Group LG10"/>
</dbReference>
<gene>
    <name evidence="3" type="ORF">C0Q70_16622</name>
</gene>